<dbReference type="RefSeq" id="XP_002674527.1">
    <property type="nucleotide sequence ID" value="XM_002674481.1"/>
</dbReference>
<feature type="compositionally biased region" description="Basic and acidic residues" evidence="1">
    <location>
        <begin position="211"/>
        <end position="225"/>
    </location>
</feature>
<evidence type="ECO:0000256" key="1">
    <source>
        <dbReference type="SAM" id="MobiDB-lite"/>
    </source>
</evidence>
<dbReference type="AlphaFoldDB" id="D2VMS0"/>
<accession>D2VMS0</accession>
<dbReference type="EMBL" id="GG738883">
    <property type="protein sequence ID" value="EFC41783.1"/>
    <property type="molecule type" value="Genomic_DNA"/>
</dbReference>
<feature type="region of interest" description="Disordered" evidence="1">
    <location>
        <begin position="174"/>
        <end position="235"/>
    </location>
</feature>
<dbReference type="Proteomes" id="UP000006671">
    <property type="component" value="Unassembled WGS sequence"/>
</dbReference>
<feature type="compositionally biased region" description="Polar residues" evidence="1">
    <location>
        <begin position="226"/>
        <end position="235"/>
    </location>
</feature>
<feature type="region of interest" description="Disordered" evidence="1">
    <location>
        <begin position="45"/>
        <end position="107"/>
    </location>
</feature>
<evidence type="ECO:0000313" key="3">
    <source>
        <dbReference type="Proteomes" id="UP000006671"/>
    </source>
</evidence>
<feature type="compositionally biased region" description="Low complexity" evidence="1">
    <location>
        <begin position="49"/>
        <end position="64"/>
    </location>
</feature>
<dbReference type="KEGG" id="ngr:NAEGRDRAFT_70238"/>
<dbReference type="VEuPathDB" id="AmoebaDB:NAEGRDRAFT_70238"/>
<name>D2VMS0_NAEGR</name>
<organism evidence="3">
    <name type="scientific">Naegleria gruberi</name>
    <name type="common">Amoeba</name>
    <dbReference type="NCBI Taxonomy" id="5762"/>
    <lineage>
        <taxon>Eukaryota</taxon>
        <taxon>Discoba</taxon>
        <taxon>Heterolobosea</taxon>
        <taxon>Tetramitia</taxon>
        <taxon>Eutetramitia</taxon>
        <taxon>Vahlkampfiidae</taxon>
        <taxon>Naegleria</taxon>
    </lineage>
</organism>
<feature type="compositionally biased region" description="Low complexity" evidence="1">
    <location>
        <begin position="80"/>
        <end position="107"/>
    </location>
</feature>
<dbReference type="OMA" id="RNSSHHF"/>
<protein>
    <submittedName>
        <fullName evidence="2">Predicted protein</fullName>
    </submittedName>
</protein>
<reference evidence="2 3" key="1">
    <citation type="journal article" date="2010" name="Cell">
        <title>The genome of Naegleria gruberi illuminates early eukaryotic versatility.</title>
        <authorList>
            <person name="Fritz-Laylin L.K."/>
            <person name="Prochnik S.E."/>
            <person name="Ginger M.L."/>
            <person name="Dacks J.B."/>
            <person name="Carpenter M.L."/>
            <person name="Field M.C."/>
            <person name="Kuo A."/>
            <person name="Paredez A."/>
            <person name="Chapman J."/>
            <person name="Pham J."/>
            <person name="Shu S."/>
            <person name="Neupane R."/>
            <person name="Cipriano M."/>
            <person name="Mancuso J."/>
            <person name="Tu H."/>
            <person name="Salamov A."/>
            <person name="Lindquist E."/>
            <person name="Shapiro H."/>
            <person name="Lucas S."/>
            <person name="Grigoriev I.V."/>
            <person name="Cande W.Z."/>
            <person name="Fulton C."/>
            <person name="Rokhsar D.S."/>
            <person name="Dawson S.C."/>
        </authorList>
    </citation>
    <scope>NUCLEOTIDE SEQUENCE [LARGE SCALE GENOMIC DNA]</scope>
    <source>
        <strain evidence="2 3">NEG-M</strain>
    </source>
</reference>
<sequence length="235" mass="25127">MATNSISNIVFDYPTAPPSLATHLNAPGHSIRNSSHHFHPVATAKIGKSSCSSSDSSGPIQSSSEPLRVPTRVNPTKNQSSISFIPSKSESSTSASSSNNKSNKSLNSSTIKVTEVGAVSSVESPNFWARKSRNAGFKKEDNLSDGLATFLSEKKTIEDGRPENISGATLKRSIATPVPNEKPTSKVKTIAPPSNDDPRPNRLAQIPPPVIKEKARGKAKLKETQPTRPTFATHY</sequence>
<dbReference type="GeneID" id="8851369"/>
<dbReference type="InParanoid" id="D2VMS0"/>
<keyword evidence="3" id="KW-1185">Reference proteome</keyword>
<proteinExistence type="predicted"/>
<gene>
    <name evidence="2" type="ORF">NAEGRDRAFT_70238</name>
</gene>
<evidence type="ECO:0000313" key="2">
    <source>
        <dbReference type="EMBL" id="EFC41783.1"/>
    </source>
</evidence>